<evidence type="ECO:0000256" key="6">
    <source>
        <dbReference type="ARBA" id="ARBA00022970"/>
    </source>
</evidence>
<reference evidence="8" key="1">
    <citation type="submission" date="2019-12" db="EMBL/GenBank/DDBJ databases">
        <title>Comparative genomics gives insights into the taxonomy of the Azoarcus-Aromatoleum group and reveals separate origins of nif in the plant-associated Azoarcus and non-plant-associated Aromatoleum sub-groups.</title>
        <authorList>
            <person name="Lafos M."/>
            <person name="Maluk M."/>
            <person name="Batista M."/>
            <person name="Junghare M."/>
            <person name="Carmona M."/>
            <person name="Faoro H."/>
            <person name="Cruz L.M."/>
            <person name="Battistoni F."/>
            <person name="De Souza E."/>
            <person name="Pedrosa F."/>
            <person name="Chen W.-M."/>
            <person name="Poole P.S."/>
            <person name="Dixon R.A."/>
            <person name="James E.K."/>
        </authorList>
    </citation>
    <scope>NUCLEOTIDE SEQUENCE</scope>
    <source>
        <strain evidence="8">LuFRes1</strain>
    </source>
</reference>
<sequence>MIPLLNLDAVNAYYGAAHVLHDVTLSVCPGERVALVGRNGVGKTTVVNSILNLASLRGGTLKFNGVVQHGLRTYGAARAGISVVPQGRRIIPNLTIEENLLLGGAVKRPGPWNLASIYELFPILQERRNTPGTALSGGQQQMLAIGRALMANPQLLVLDEPSEGLAPVIVDQLADIFNRLANAGTALLLIEQNLSLITRVARRFYVMAKGSIIEEGALEGLDIAQLHKHIVV</sequence>
<dbReference type="InterPro" id="IPR003593">
    <property type="entry name" value="AAA+_ATPase"/>
</dbReference>
<keyword evidence="9" id="KW-1185">Reference proteome</keyword>
<dbReference type="InterPro" id="IPR003439">
    <property type="entry name" value="ABC_transporter-like_ATP-bd"/>
</dbReference>
<keyword evidence="5 8" id="KW-0067">ATP-binding</keyword>
<dbReference type="EMBL" id="WTVG01000023">
    <property type="protein sequence ID" value="NMG25002.1"/>
    <property type="molecule type" value="Genomic_DNA"/>
</dbReference>
<dbReference type="RefSeq" id="WP_169118373.1">
    <property type="nucleotide sequence ID" value="NZ_WTVG02000037.1"/>
</dbReference>
<evidence type="ECO:0000313" key="9">
    <source>
        <dbReference type="Proteomes" id="UP000615989"/>
    </source>
</evidence>
<dbReference type="PANTHER" id="PTHR43820">
    <property type="entry name" value="HIGH-AFFINITY BRANCHED-CHAIN AMINO ACID TRANSPORT ATP-BINDING PROTEIN LIVF"/>
    <property type="match status" value="1"/>
</dbReference>
<dbReference type="InterPro" id="IPR017871">
    <property type="entry name" value="ABC_transporter-like_CS"/>
</dbReference>
<evidence type="ECO:0000256" key="1">
    <source>
        <dbReference type="ARBA" id="ARBA00005417"/>
    </source>
</evidence>
<dbReference type="Gene3D" id="3.40.50.300">
    <property type="entry name" value="P-loop containing nucleotide triphosphate hydrolases"/>
    <property type="match status" value="1"/>
</dbReference>
<dbReference type="PROSITE" id="PS50893">
    <property type="entry name" value="ABC_TRANSPORTER_2"/>
    <property type="match status" value="1"/>
</dbReference>
<protein>
    <submittedName>
        <fullName evidence="8">ATP-binding cassette domain-containing protein</fullName>
    </submittedName>
</protein>
<feature type="domain" description="ABC transporter" evidence="7">
    <location>
        <begin position="5"/>
        <end position="232"/>
    </location>
</feature>
<dbReference type="SMART" id="SM00382">
    <property type="entry name" value="AAA"/>
    <property type="match status" value="1"/>
</dbReference>
<keyword evidence="3" id="KW-1003">Cell membrane</keyword>
<dbReference type="SUPFAM" id="SSF52540">
    <property type="entry name" value="P-loop containing nucleoside triphosphate hydrolases"/>
    <property type="match status" value="1"/>
</dbReference>
<keyword evidence="6" id="KW-0029">Amino-acid transport</keyword>
<dbReference type="CDD" id="cd03224">
    <property type="entry name" value="ABC_TM1139_LivF_branched"/>
    <property type="match status" value="1"/>
</dbReference>
<evidence type="ECO:0000256" key="3">
    <source>
        <dbReference type="ARBA" id="ARBA00022475"/>
    </source>
</evidence>
<keyword evidence="4" id="KW-0547">Nucleotide-binding</keyword>
<evidence type="ECO:0000313" key="8">
    <source>
        <dbReference type="EMBL" id="NMG25002.1"/>
    </source>
</evidence>
<dbReference type="GO" id="GO:0005524">
    <property type="term" value="F:ATP binding"/>
    <property type="evidence" value="ECO:0007669"/>
    <property type="project" value="UniProtKB-KW"/>
</dbReference>
<evidence type="ECO:0000256" key="2">
    <source>
        <dbReference type="ARBA" id="ARBA00022448"/>
    </source>
</evidence>
<dbReference type="Pfam" id="PF00005">
    <property type="entry name" value="ABC_tran"/>
    <property type="match status" value="1"/>
</dbReference>
<comment type="caution">
    <text evidence="8">The sequence shown here is derived from an EMBL/GenBank/DDBJ whole genome shotgun (WGS) entry which is preliminary data.</text>
</comment>
<accession>A0ABX1PKC5</accession>
<evidence type="ECO:0000259" key="7">
    <source>
        <dbReference type="PROSITE" id="PS50893"/>
    </source>
</evidence>
<dbReference type="InterPro" id="IPR052156">
    <property type="entry name" value="BCAA_Transport_ATP-bd_LivF"/>
</dbReference>
<gene>
    <name evidence="8" type="ORF">GO606_09735</name>
</gene>
<evidence type="ECO:0000256" key="5">
    <source>
        <dbReference type="ARBA" id="ARBA00022840"/>
    </source>
</evidence>
<dbReference type="Proteomes" id="UP000615989">
    <property type="component" value="Unassembled WGS sequence"/>
</dbReference>
<keyword evidence="2" id="KW-0813">Transport</keyword>
<keyword evidence="3" id="KW-0472">Membrane</keyword>
<organism evidence="8 9">
    <name type="scientific">Aromatoleum anaerobium</name>
    <dbReference type="NCBI Taxonomy" id="182180"/>
    <lineage>
        <taxon>Bacteria</taxon>
        <taxon>Pseudomonadati</taxon>
        <taxon>Pseudomonadota</taxon>
        <taxon>Betaproteobacteria</taxon>
        <taxon>Rhodocyclales</taxon>
        <taxon>Rhodocyclaceae</taxon>
        <taxon>Aromatoleum</taxon>
    </lineage>
</organism>
<evidence type="ECO:0000256" key="4">
    <source>
        <dbReference type="ARBA" id="ARBA00022741"/>
    </source>
</evidence>
<proteinExistence type="inferred from homology"/>
<dbReference type="PROSITE" id="PS00211">
    <property type="entry name" value="ABC_TRANSPORTER_1"/>
    <property type="match status" value="1"/>
</dbReference>
<dbReference type="InterPro" id="IPR027417">
    <property type="entry name" value="P-loop_NTPase"/>
</dbReference>
<name>A0ABX1PKC5_9RHOO</name>
<comment type="similarity">
    <text evidence="1">Belongs to the ABC transporter superfamily.</text>
</comment>
<dbReference type="PANTHER" id="PTHR43820:SF4">
    <property type="entry name" value="HIGH-AFFINITY BRANCHED-CHAIN AMINO ACID TRANSPORT ATP-BINDING PROTEIN LIVF"/>
    <property type="match status" value="1"/>
</dbReference>